<dbReference type="OMA" id="HFARKID"/>
<feature type="compositionally biased region" description="Low complexity" evidence="1">
    <location>
        <begin position="260"/>
        <end position="272"/>
    </location>
</feature>
<dbReference type="PANTHER" id="PTHR42345:SF2">
    <property type="entry name" value="HELICASE-LIKE PROTEIN"/>
    <property type="match status" value="1"/>
</dbReference>
<gene>
    <name evidence="2" type="ORF">PCON_07377</name>
</gene>
<evidence type="ECO:0000313" key="3">
    <source>
        <dbReference type="Proteomes" id="UP000018144"/>
    </source>
</evidence>
<feature type="region of interest" description="Disordered" evidence="1">
    <location>
        <begin position="1"/>
        <end position="91"/>
    </location>
</feature>
<dbReference type="OrthoDB" id="5420387at2759"/>
<name>U4L0Q2_PYROM</name>
<dbReference type="STRING" id="1076935.U4L0Q2"/>
<evidence type="ECO:0000256" key="1">
    <source>
        <dbReference type="SAM" id="MobiDB-lite"/>
    </source>
</evidence>
<dbReference type="Proteomes" id="UP000018144">
    <property type="component" value="Unassembled WGS sequence"/>
</dbReference>
<dbReference type="eggNOG" id="ENOG502RJYG">
    <property type="taxonomic scope" value="Eukaryota"/>
</dbReference>
<reference evidence="2 3" key="1">
    <citation type="journal article" date="2013" name="PLoS Genet.">
        <title>The genome and development-dependent transcriptomes of Pyronema confluens: a window into fungal evolution.</title>
        <authorList>
            <person name="Traeger S."/>
            <person name="Altegoer F."/>
            <person name="Freitag M."/>
            <person name="Gabaldon T."/>
            <person name="Kempken F."/>
            <person name="Kumar A."/>
            <person name="Marcet-Houben M."/>
            <person name="Poggeler S."/>
            <person name="Stajich J.E."/>
            <person name="Nowrousian M."/>
        </authorList>
    </citation>
    <scope>NUCLEOTIDE SEQUENCE [LARGE SCALE GENOMIC DNA]</scope>
    <source>
        <strain evidence="3">CBS 100304</strain>
        <tissue evidence="2">Vegetative mycelium</tissue>
    </source>
</reference>
<dbReference type="AlphaFoldDB" id="U4L0Q2"/>
<proteinExistence type="predicted"/>
<feature type="compositionally biased region" description="Acidic residues" evidence="1">
    <location>
        <begin position="276"/>
        <end position="287"/>
    </location>
</feature>
<feature type="region of interest" description="Disordered" evidence="1">
    <location>
        <begin position="253"/>
        <end position="290"/>
    </location>
</feature>
<keyword evidence="3" id="KW-1185">Reference proteome</keyword>
<feature type="region of interest" description="Disordered" evidence="1">
    <location>
        <begin position="203"/>
        <end position="225"/>
    </location>
</feature>
<feature type="compositionally biased region" description="Low complexity" evidence="1">
    <location>
        <begin position="60"/>
        <end position="81"/>
    </location>
</feature>
<sequence>MTTSHNTPLPLMPLRQLLNPSSPTDNDPADKPPSKRNTLVRVLRGAVNRLSGSVARDASQRSTSTTPTAPPASSHGPSAMSTASGAHFPTEPDRSMEIVTEADFLELFAGAPHLRMVPRADRELLSEDEYGLETSVTFPFGGAIDDTDYKQLGHPAFVLSTSCNEEEEDIVKEVPSMNSFMGVEPGTCGWDYFLMLPVGDSDRDQDSYEDELDEGGRERSSGLRETRGGVRTVEVGYIVDRLKELGRIWQAKKRGRKDQTTPTATPTATPAPSIAGDDDEDEDEEEKDVPTSVEMYSHLFTYVLFPPTRITTEDFLDPYSLKVQIMALIQTLSKKMWLDFSKVQWRIKLGQILWADNLATEINEDEDDPDYEEWKASAKESERVWLLLQILLACELVVRMDTVISEMENPELRRGSVQSNHSIPETKEQLLHRFREAGGAKVQWDILLARRWLENIRIVEMAAKTQQVVKVPERSSFLVPPSRWFTFKEQPTPPEPEAPPTPDAQHVTDALLLPRNPRRQIGGLLHFARKIQWPNIDSLAHQTMGRSPTPASSIYSTPMANSPMSVHSTSSYFSGVFPKSKRLRELASDIPTLRRQKSSILTVPSVAGRGGWLSRSFLTGLILPGEGMGHLIMSTLLENDPAAVEVLGYNANLYSGFQYHGRTWWSRYCIVGRVMAGCAGVGEECGWVGPVMESGVIVESGHSTIRAGEIPDGWIDVVTMSPLDAKTPRAMEPKQISESCDARGKGYNPRKEMRRFQFLKVNGQASNADSDVEAHIRGLYFNEVEHMEDASIASTMNMTVDGFQSYEVSVHVLVGPRMGQKKLHILDLKYDVSFISAWPCGRPNGDGHLLHESFERVTLRIEELSQFQFEESRDRVVVVNVWNPGQRVFAYAWCAQKGRSAVVATSGRTCVGCAIREASALRLDMVIVVRF</sequence>
<dbReference type="PANTHER" id="PTHR42345">
    <property type="entry name" value="TPR_REGION DOMAIN-CONTAINING PROTEIN"/>
    <property type="match status" value="1"/>
</dbReference>
<dbReference type="EMBL" id="HF935375">
    <property type="protein sequence ID" value="CCX07788.1"/>
    <property type="molecule type" value="Genomic_DNA"/>
</dbReference>
<accession>U4L0Q2</accession>
<protein>
    <submittedName>
        <fullName evidence="2">Uncharacterized protein</fullName>
    </submittedName>
</protein>
<organism evidence="2 3">
    <name type="scientific">Pyronema omphalodes (strain CBS 100304)</name>
    <name type="common">Pyronema confluens</name>
    <dbReference type="NCBI Taxonomy" id="1076935"/>
    <lineage>
        <taxon>Eukaryota</taxon>
        <taxon>Fungi</taxon>
        <taxon>Dikarya</taxon>
        <taxon>Ascomycota</taxon>
        <taxon>Pezizomycotina</taxon>
        <taxon>Pezizomycetes</taxon>
        <taxon>Pezizales</taxon>
        <taxon>Pyronemataceae</taxon>
        <taxon>Pyronema</taxon>
    </lineage>
</organism>
<feature type="compositionally biased region" description="Basic and acidic residues" evidence="1">
    <location>
        <begin position="214"/>
        <end position="225"/>
    </location>
</feature>
<evidence type="ECO:0000313" key="2">
    <source>
        <dbReference type="EMBL" id="CCX07788.1"/>
    </source>
</evidence>